<dbReference type="Gramene" id="Os03t0334951-00">
    <property type="protein sequence ID" value="Os03t0334951-00"/>
    <property type="gene ID" value="Os03g0334951"/>
</dbReference>
<reference evidence="2" key="1">
    <citation type="journal article" date="2005" name="Nature">
        <title>The map-based sequence of the rice genome.</title>
        <authorList>
            <consortium name="International rice genome sequencing project (IRGSP)"/>
            <person name="Matsumoto T."/>
            <person name="Wu J."/>
            <person name="Kanamori H."/>
            <person name="Katayose Y."/>
            <person name="Fujisawa M."/>
            <person name="Namiki N."/>
            <person name="Mizuno H."/>
            <person name="Yamamoto K."/>
            <person name="Antonio B.A."/>
            <person name="Baba T."/>
            <person name="Sakata K."/>
            <person name="Nagamura Y."/>
            <person name="Aoki H."/>
            <person name="Arikawa K."/>
            <person name="Arita K."/>
            <person name="Bito T."/>
            <person name="Chiden Y."/>
            <person name="Fujitsuka N."/>
            <person name="Fukunaka R."/>
            <person name="Hamada M."/>
            <person name="Harada C."/>
            <person name="Hayashi A."/>
            <person name="Hijishita S."/>
            <person name="Honda M."/>
            <person name="Hosokawa S."/>
            <person name="Ichikawa Y."/>
            <person name="Idonuma A."/>
            <person name="Iijima M."/>
            <person name="Ikeda M."/>
            <person name="Ikeno M."/>
            <person name="Ito K."/>
            <person name="Ito S."/>
            <person name="Ito T."/>
            <person name="Ito Y."/>
            <person name="Ito Y."/>
            <person name="Iwabuchi A."/>
            <person name="Kamiya K."/>
            <person name="Karasawa W."/>
            <person name="Kurita K."/>
            <person name="Katagiri S."/>
            <person name="Kikuta A."/>
            <person name="Kobayashi H."/>
            <person name="Kobayashi N."/>
            <person name="Machita K."/>
            <person name="Maehara T."/>
            <person name="Masukawa M."/>
            <person name="Mizubayashi T."/>
            <person name="Mukai Y."/>
            <person name="Nagasaki H."/>
            <person name="Nagata Y."/>
            <person name="Naito S."/>
            <person name="Nakashima M."/>
            <person name="Nakama Y."/>
            <person name="Nakamichi Y."/>
            <person name="Nakamura M."/>
            <person name="Meguro A."/>
            <person name="Negishi M."/>
            <person name="Ohta I."/>
            <person name="Ohta T."/>
            <person name="Okamoto M."/>
            <person name="Ono N."/>
            <person name="Saji S."/>
            <person name="Sakaguchi M."/>
            <person name="Sakai K."/>
            <person name="Shibata M."/>
            <person name="Shimokawa T."/>
            <person name="Song J."/>
            <person name="Takazaki Y."/>
            <person name="Terasawa K."/>
            <person name="Tsugane M."/>
            <person name="Tsuji K."/>
            <person name="Ueda S."/>
            <person name="Waki K."/>
            <person name="Yamagata H."/>
            <person name="Yamamoto M."/>
            <person name="Yamamoto S."/>
            <person name="Yamane H."/>
            <person name="Yoshiki S."/>
            <person name="Yoshihara R."/>
            <person name="Yukawa K."/>
            <person name="Zhong H."/>
            <person name="Yano M."/>
            <person name="Yuan Q."/>
            <person name="Ouyang S."/>
            <person name="Liu J."/>
            <person name="Jones K.M."/>
            <person name="Gansberger K."/>
            <person name="Moffat K."/>
            <person name="Hill J."/>
            <person name="Bera J."/>
            <person name="Fadrosh D."/>
            <person name="Jin S."/>
            <person name="Johri S."/>
            <person name="Kim M."/>
            <person name="Overton L."/>
            <person name="Reardon M."/>
            <person name="Tsitrin T."/>
            <person name="Vuong H."/>
            <person name="Weaver B."/>
            <person name="Ciecko A."/>
            <person name="Tallon L."/>
            <person name="Jackson J."/>
            <person name="Pai G."/>
            <person name="Aken S.V."/>
            <person name="Utterback T."/>
            <person name="Reidmuller S."/>
            <person name="Feldblyum T."/>
            <person name="Hsiao J."/>
            <person name="Zismann V."/>
            <person name="Iobst S."/>
            <person name="de Vazeille A.R."/>
            <person name="Buell C.R."/>
            <person name="Ying K."/>
            <person name="Li Y."/>
            <person name="Lu T."/>
            <person name="Huang Y."/>
            <person name="Zhao Q."/>
            <person name="Feng Q."/>
            <person name="Zhang L."/>
            <person name="Zhu J."/>
            <person name="Weng Q."/>
            <person name="Mu J."/>
            <person name="Lu Y."/>
            <person name="Fan D."/>
            <person name="Liu Y."/>
            <person name="Guan J."/>
            <person name="Zhang Y."/>
            <person name="Yu S."/>
            <person name="Liu X."/>
            <person name="Zhang Y."/>
            <person name="Hong G."/>
            <person name="Han B."/>
            <person name="Choisne N."/>
            <person name="Demange N."/>
            <person name="Orjeda G."/>
            <person name="Samain S."/>
            <person name="Cattolico L."/>
            <person name="Pelletier E."/>
            <person name="Couloux A."/>
            <person name="Segurens B."/>
            <person name="Wincker P."/>
            <person name="D'Hont A."/>
            <person name="Scarpelli C."/>
            <person name="Weissenbach J."/>
            <person name="Salanoubat M."/>
            <person name="Quetier F."/>
            <person name="Yu Y."/>
            <person name="Kim H.R."/>
            <person name="Rambo T."/>
            <person name="Currie J."/>
            <person name="Collura K."/>
            <person name="Luo M."/>
            <person name="Yang T."/>
            <person name="Ammiraju J.S.S."/>
            <person name="Engler F."/>
            <person name="Soderlund C."/>
            <person name="Wing R.A."/>
            <person name="Palmer L.E."/>
            <person name="de la Bastide M."/>
            <person name="Spiegel L."/>
            <person name="Nascimento L."/>
            <person name="Zutavern T."/>
            <person name="O'Shaughnessy A."/>
            <person name="Dike S."/>
            <person name="Dedhia N."/>
            <person name="Preston R."/>
            <person name="Balija V."/>
            <person name="McCombie W.R."/>
            <person name="Chow T."/>
            <person name="Chen H."/>
            <person name="Chung M."/>
            <person name="Chen C."/>
            <person name="Shaw J."/>
            <person name="Wu H."/>
            <person name="Hsiao K."/>
            <person name="Chao Y."/>
            <person name="Chu M."/>
            <person name="Cheng C."/>
            <person name="Hour A."/>
            <person name="Lee P."/>
            <person name="Lin S."/>
            <person name="Lin Y."/>
            <person name="Liou J."/>
            <person name="Liu S."/>
            <person name="Hsing Y."/>
            <person name="Raghuvanshi S."/>
            <person name="Mohanty A."/>
            <person name="Bharti A.K."/>
            <person name="Gaur A."/>
            <person name="Gupta V."/>
            <person name="Kumar D."/>
            <person name="Ravi V."/>
            <person name="Vij S."/>
            <person name="Kapur A."/>
            <person name="Khurana P."/>
            <person name="Khurana P."/>
            <person name="Khurana J.P."/>
            <person name="Tyagi A.K."/>
            <person name="Gaikwad K."/>
            <person name="Singh A."/>
            <person name="Dalal V."/>
            <person name="Srivastava S."/>
            <person name="Dixit A."/>
            <person name="Pal A.K."/>
            <person name="Ghazi I.A."/>
            <person name="Yadav M."/>
            <person name="Pandit A."/>
            <person name="Bhargava A."/>
            <person name="Sureshbabu K."/>
            <person name="Batra K."/>
            <person name="Sharma T.R."/>
            <person name="Mohapatra T."/>
            <person name="Singh N.K."/>
            <person name="Messing J."/>
            <person name="Nelson A.B."/>
            <person name="Fuks G."/>
            <person name="Kavchok S."/>
            <person name="Keizer G."/>
            <person name="Linton E."/>
            <person name="Llaca V."/>
            <person name="Song R."/>
            <person name="Tanyolac B."/>
            <person name="Young S."/>
            <person name="Ho-Il K."/>
            <person name="Hahn J.H."/>
            <person name="Sangsakoo G."/>
            <person name="Vanavichit A."/>
            <person name="de Mattos Luiz.A.T."/>
            <person name="Zimmer P.D."/>
            <person name="Malone G."/>
            <person name="Dellagostin O."/>
            <person name="de Oliveira A.C."/>
            <person name="Bevan M."/>
            <person name="Bancroft I."/>
            <person name="Minx P."/>
            <person name="Cordum H."/>
            <person name="Wilson R."/>
            <person name="Cheng Z."/>
            <person name="Jin W."/>
            <person name="Jiang J."/>
            <person name="Leong S.A."/>
            <person name="Iwama H."/>
            <person name="Gojobori T."/>
            <person name="Itoh T."/>
            <person name="Niimura Y."/>
            <person name="Fujii Y."/>
            <person name="Habara T."/>
            <person name="Sakai H."/>
            <person name="Sato Y."/>
            <person name="Wilson G."/>
            <person name="Kumar K."/>
            <person name="McCouch S."/>
            <person name="Juretic N."/>
            <person name="Hoen D."/>
            <person name="Wright S."/>
            <person name="Bruskiewich R."/>
            <person name="Bureau T."/>
            <person name="Miyao A."/>
            <person name="Hirochika H."/>
            <person name="Nishikawa T."/>
            <person name="Kadowaki K."/>
            <person name="Sugiura M."/>
            <person name="Burr B."/>
            <person name="Sasaki T."/>
        </authorList>
    </citation>
    <scope>NUCLEOTIDE SEQUENCE [LARGE SCALE GENOMIC DNA]</scope>
    <source>
        <strain evidence="2">cv. Nipponbare</strain>
    </source>
</reference>
<keyword evidence="2" id="KW-1185">Reference proteome</keyword>
<sequence>MVVQLQNILPASHKLKKPQKSKYKICKRHETIKCHHWGHFTREITLWVSPNSPACNLQSLELWITEHKIEVVHPCFVYRYNLCDHASFFISTTKKCLNPFWPVRIIRIWLYNYFTNFAGLLFIELRSAAYCIRMQVRTTNLASVLDLNNNSLN</sequence>
<dbReference type="Proteomes" id="UP000059680">
    <property type="component" value="Chromosome 3"/>
</dbReference>
<evidence type="ECO:0000313" key="2">
    <source>
        <dbReference type="Proteomes" id="UP000059680"/>
    </source>
</evidence>
<gene>
    <name evidence="1" type="ordered locus">Os03g0334951</name>
    <name evidence="1" type="ORF">OSNPB_030334951</name>
</gene>
<organism evidence="1 2">
    <name type="scientific">Oryza sativa subsp. japonica</name>
    <name type="common">Rice</name>
    <dbReference type="NCBI Taxonomy" id="39947"/>
    <lineage>
        <taxon>Eukaryota</taxon>
        <taxon>Viridiplantae</taxon>
        <taxon>Streptophyta</taxon>
        <taxon>Embryophyta</taxon>
        <taxon>Tracheophyta</taxon>
        <taxon>Spermatophyta</taxon>
        <taxon>Magnoliopsida</taxon>
        <taxon>Liliopsida</taxon>
        <taxon>Poales</taxon>
        <taxon>Poaceae</taxon>
        <taxon>BOP clade</taxon>
        <taxon>Oryzoideae</taxon>
        <taxon>Oryzeae</taxon>
        <taxon>Oryzinae</taxon>
        <taxon>Oryza</taxon>
        <taxon>Oryza sativa</taxon>
    </lineage>
</organism>
<protein>
    <submittedName>
        <fullName evidence="1">Os03g0334951 protein</fullName>
    </submittedName>
</protein>
<evidence type="ECO:0000313" key="1">
    <source>
        <dbReference type="EMBL" id="BAS84073.1"/>
    </source>
</evidence>
<dbReference type="EMBL" id="AP014959">
    <property type="protein sequence ID" value="BAS84073.1"/>
    <property type="molecule type" value="Genomic_DNA"/>
</dbReference>
<dbReference type="PaxDb" id="39947-A0A0N7KH80"/>
<dbReference type="AlphaFoldDB" id="A0A0N7KH80"/>
<name>A0A0N7KH80_ORYSJ</name>
<dbReference type="InParanoid" id="A0A0N7KH80"/>
<proteinExistence type="predicted"/>
<accession>A0A0N7KH80</accession>
<reference evidence="1 2" key="2">
    <citation type="journal article" date="2013" name="Plant Cell Physiol.">
        <title>Rice Annotation Project Database (RAP-DB): an integrative and interactive database for rice genomics.</title>
        <authorList>
            <person name="Sakai H."/>
            <person name="Lee S.S."/>
            <person name="Tanaka T."/>
            <person name="Numa H."/>
            <person name="Kim J."/>
            <person name="Kawahara Y."/>
            <person name="Wakimoto H."/>
            <person name="Yang C.C."/>
            <person name="Iwamoto M."/>
            <person name="Abe T."/>
            <person name="Yamada Y."/>
            <person name="Muto A."/>
            <person name="Inokuchi H."/>
            <person name="Ikemura T."/>
            <person name="Matsumoto T."/>
            <person name="Sasaki T."/>
            <person name="Itoh T."/>
        </authorList>
    </citation>
    <scope>NUCLEOTIDE SEQUENCE [LARGE SCALE GENOMIC DNA]</scope>
    <source>
        <strain evidence="2">cv. Nipponbare</strain>
    </source>
</reference>
<reference evidence="1 2" key="3">
    <citation type="journal article" date="2013" name="Rice">
        <title>Improvement of the Oryza sativa Nipponbare reference genome using next generation sequence and optical map data.</title>
        <authorList>
            <person name="Kawahara Y."/>
            <person name="de la Bastide M."/>
            <person name="Hamilton J.P."/>
            <person name="Kanamori H."/>
            <person name="McCombie W.R."/>
            <person name="Ouyang S."/>
            <person name="Schwartz D.C."/>
            <person name="Tanaka T."/>
            <person name="Wu J."/>
            <person name="Zhou S."/>
            <person name="Childs K.L."/>
            <person name="Davidson R.M."/>
            <person name="Lin H."/>
            <person name="Quesada-Ocampo L."/>
            <person name="Vaillancourt B."/>
            <person name="Sakai H."/>
            <person name="Lee S.S."/>
            <person name="Kim J."/>
            <person name="Numa H."/>
            <person name="Itoh T."/>
            <person name="Buell C.R."/>
            <person name="Matsumoto T."/>
        </authorList>
    </citation>
    <scope>NUCLEOTIDE SEQUENCE [LARGE SCALE GENOMIC DNA]</scope>
    <source>
        <strain evidence="2">cv. Nipponbare</strain>
    </source>
</reference>